<proteinExistence type="inferred from homology"/>
<dbReference type="PANTHER" id="PTHR12101">
    <property type="entry name" value="POPEYE DOMAIN CONTAINING PROTEIN"/>
    <property type="match status" value="1"/>
</dbReference>
<dbReference type="OMA" id="TSWKQEA"/>
<keyword evidence="5 6" id="KW-0472">Membrane</keyword>
<evidence type="ECO:0000256" key="2">
    <source>
        <dbReference type="ARBA" id="ARBA00007146"/>
    </source>
</evidence>
<evidence type="ECO:0000256" key="1">
    <source>
        <dbReference type="ARBA" id="ARBA00004141"/>
    </source>
</evidence>
<dbReference type="InterPro" id="IPR055272">
    <property type="entry name" value="POPDC1-3_dom"/>
</dbReference>
<keyword evidence="9" id="KW-1185">Reference proteome</keyword>
<dbReference type="InterPro" id="IPR006916">
    <property type="entry name" value="POPDC1-3"/>
</dbReference>
<evidence type="ECO:0000313" key="9">
    <source>
        <dbReference type="Proteomes" id="UP000318571"/>
    </source>
</evidence>
<evidence type="ECO:0000313" key="8">
    <source>
        <dbReference type="EMBL" id="TRY68608.1"/>
    </source>
</evidence>
<comment type="subcellular location">
    <subcellularLocation>
        <location evidence="1">Membrane</location>
        <topology evidence="1">Multi-pass membrane protein</topology>
    </subcellularLocation>
</comment>
<dbReference type="PANTHER" id="PTHR12101:SF30">
    <property type="entry name" value="POPEYE DOMAIN-CONTAINING PROTEIN 3-LIKE PROTEIN"/>
    <property type="match status" value="1"/>
</dbReference>
<comment type="caution">
    <text evidence="8">The sequence shown here is derived from an EMBL/GenBank/DDBJ whole genome shotgun (WGS) entry which is preliminary data.</text>
</comment>
<dbReference type="SUPFAM" id="SSF51206">
    <property type="entry name" value="cAMP-binding domain-like"/>
    <property type="match status" value="1"/>
</dbReference>
<feature type="domain" description="POPDC1-3" evidence="7">
    <location>
        <begin position="13"/>
        <end position="233"/>
    </location>
</feature>
<dbReference type="EMBL" id="VCGU01000010">
    <property type="protein sequence ID" value="TRY68608.1"/>
    <property type="molecule type" value="Genomic_DNA"/>
</dbReference>
<protein>
    <recommendedName>
        <fullName evidence="7">POPDC1-3 domain-containing protein</fullName>
    </recommendedName>
</protein>
<gene>
    <name evidence="8" type="ORF">TCAL_06821</name>
</gene>
<name>A0A553NT62_TIGCA</name>
<evidence type="ECO:0000259" key="7">
    <source>
        <dbReference type="Pfam" id="PF04831"/>
    </source>
</evidence>
<dbReference type="InterPro" id="IPR018490">
    <property type="entry name" value="cNMP-bd_dom_sf"/>
</dbReference>
<dbReference type="AlphaFoldDB" id="A0A553NT62"/>
<dbReference type="GO" id="GO:0042391">
    <property type="term" value="P:regulation of membrane potential"/>
    <property type="evidence" value="ECO:0007669"/>
    <property type="project" value="TreeGrafter"/>
</dbReference>
<dbReference type="GO" id="GO:0051146">
    <property type="term" value="P:striated muscle cell differentiation"/>
    <property type="evidence" value="ECO:0007669"/>
    <property type="project" value="TreeGrafter"/>
</dbReference>
<feature type="transmembrane region" description="Helical" evidence="6">
    <location>
        <begin position="12"/>
        <end position="31"/>
    </location>
</feature>
<feature type="transmembrane region" description="Helical" evidence="6">
    <location>
        <begin position="62"/>
        <end position="82"/>
    </location>
</feature>
<dbReference type="Proteomes" id="UP000318571">
    <property type="component" value="Chromosome 1"/>
</dbReference>
<keyword evidence="4 6" id="KW-1133">Transmembrane helix</keyword>
<dbReference type="GO" id="GO:0030552">
    <property type="term" value="F:cAMP binding"/>
    <property type="evidence" value="ECO:0007669"/>
    <property type="project" value="TreeGrafter"/>
</dbReference>
<dbReference type="GO" id="GO:0007507">
    <property type="term" value="P:heart development"/>
    <property type="evidence" value="ECO:0007669"/>
    <property type="project" value="TreeGrafter"/>
</dbReference>
<evidence type="ECO:0000256" key="4">
    <source>
        <dbReference type="ARBA" id="ARBA00022989"/>
    </source>
</evidence>
<organism evidence="8 9">
    <name type="scientific">Tigriopus californicus</name>
    <name type="common">Marine copepod</name>
    <dbReference type="NCBI Taxonomy" id="6832"/>
    <lineage>
        <taxon>Eukaryota</taxon>
        <taxon>Metazoa</taxon>
        <taxon>Ecdysozoa</taxon>
        <taxon>Arthropoda</taxon>
        <taxon>Crustacea</taxon>
        <taxon>Multicrustacea</taxon>
        <taxon>Hexanauplia</taxon>
        <taxon>Copepoda</taxon>
        <taxon>Harpacticoida</taxon>
        <taxon>Harpacticidae</taxon>
        <taxon>Tigriopus</taxon>
    </lineage>
</organism>
<accession>A0A553NT62</accession>
<dbReference type="Pfam" id="PF04831">
    <property type="entry name" value="POPDC1-3"/>
    <property type="match status" value="1"/>
</dbReference>
<keyword evidence="3 6" id="KW-0812">Transmembrane</keyword>
<sequence length="271" mass="30407">MEGSCTDRVQPGLFYAGHSLTLLGFLLVNIVPHGLTVLHLCLGLGYLALSTWTWNSMCATTIFVYYFGFTIINTCQFFSLLYRYRPVKFPEDLNQLYKQVFEPFGLSRIQFQKLTSSNVAKIVTLHSGECYAVENMTKTDRLSILISGQLNVLTEKSFLHLIGSHNFIDSPEFECSSVEDTFHITICAAGPCKYISWERSTLEYMFVKDPSLALIFNALISQDITEKLFAMNGKLRNNLGVAIDIRLPGIASHLDIISKANGNFQGNLGKM</sequence>
<reference evidence="8 9" key="1">
    <citation type="journal article" date="2018" name="Nat. Ecol. Evol.">
        <title>Genomic signatures of mitonuclear coevolution across populations of Tigriopus californicus.</title>
        <authorList>
            <person name="Barreto F.S."/>
            <person name="Watson E.T."/>
            <person name="Lima T.G."/>
            <person name="Willett C.S."/>
            <person name="Edmands S."/>
            <person name="Li W."/>
            <person name="Burton R.S."/>
        </authorList>
    </citation>
    <scope>NUCLEOTIDE SEQUENCE [LARGE SCALE GENOMIC DNA]</scope>
    <source>
        <strain evidence="8 9">San Diego</strain>
    </source>
</reference>
<evidence type="ECO:0000256" key="6">
    <source>
        <dbReference type="SAM" id="Phobius"/>
    </source>
</evidence>
<evidence type="ECO:0000256" key="3">
    <source>
        <dbReference type="ARBA" id="ARBA00022692"/>
    </source>
</evidence>
<evidence type="ECO:0000256" key="5">
    <source>
        <dbReference type="ARBA" id="ARBA00023136"/>
    </source>
</evidence>
<dbReference type="GO" id="GO:0042383">
    <property type="term" value="C:sarcolemma"/>
    <property type="evidence" value="ECO:0007669"/>
    <property type="project" value="TreeGrafter"/>
</dbReference>
<comment type="similarity">
    <text evidence="2">Belongs to the popeye family.</text>
</comment>
<dbReference type="STRING" id="6832.A0A553NT62"/>
<feature type="transmembrane region" description="Helical" evidence="6">
    <location>
        <begin position="37"/>
        <end position="55"/>
    </location>
</feature>